<dbReference type="InterPro" id="IPR036898">
    <property type="entry name" value="RNA_pol_Rpb7-like_N_sf"/>
</dbReference>
<reference evidence="8 9" key="2">
    <citation type="journal article" date="2014" name="J. Gen. Appl. Microbiol.">
        <title>The early diverging ascomycetous budding yeast Saitoella complicata has three histone deacetylases belonging to the Clr6, Hos2, and Rpd3 lineages.</title>
        <authorList>
            <person name="Nishida H."/>
            <person name="Matsumoto T."/>
            <person name="Kondo S."/>
            <person name="Hamamoto M."/>
            <person name="Yoshikawa H."/>
        </authorList>
    </citation>
    <scope>NUCLEOTIDE SEQUENCE [LARGE SCALE GENOMIC DNA]</scope>
    <source>
        <strain evidence="8 9">NRRL Y-17804</strain>
    </source>
</reference>
<dbReference type="PANTHER" id="PTHR12709:SF5">
    <property type="entry name" value="DNA-DIRECTED RNA POLYMERASE I SUBUNIT RPA43"/>
    <property type="match status" value="1"/>
</dbReference>
<evidence type="ECO:0000256" key="6">
    <source>
        <dbReference type="SAM" id="MobiDB-lite"/>
    </source>
</evidence>
<evidence type="ECO:0000259" key="7">
    <source>
        <dbReference type="Pfam" id="PF17875"/>
    </source>
</evidence>
<keyword evidence="3 5" id="KW-0804">Transcription</keyword>
<organism evidence="8 9">
    <name type="scientific">Saitoella complicata (strain BCRC 22490 / CBS 7301 / JCM 7358 / NBRC 10748 / NRRL Y-17804)</name>
    <dbReference type="NCBI Taxonomy" id="698492"/>
    <lineage>
        <taxon>Eukaryota</taxon>
        <taxon>Fungi</taxon>
        <taxon>Dikarya</taxon>
        <taxon>Ascomycota</taxon>
        <taxon>Taphrinomycotina</taxon>
        <taxon>Taphrinomycotina incertae sedis</taxon>
        <taxon>Saitoella</taxon>
    </lineage>
</organism>
<dbReference type="InterPro" id="IPR041178">
    <property type="entry name" value="RPA43_OB"/>
</dbReference>
<keyword evidence="2 5" id="KW-0240">DNA-directed RNA polymerase</keyword>
<dbReference type="Gene3D" id="3.30.1490.120">
    <property type="entry name" value="RNA polymerase Rpb7-like, N-terminal domain"/>
    <property type="match status" value="1"/>
</dbReference>
<feature type="region of interest" description="Disordered" evidence="6">
    <location>
        <begin position="223"/>
        <end position="242"/>
    </location>
</feature>
<dbReference type="EMBL" id="BACD03000018">
    <property type="protein sequence ID" value="GAO48868.1"/>
    <property type="molecule type" value="Genomic_DNA"/>
</dbReference>
<dbReference type="OMA" id="SKMPRIN"/>
<dbReference type="OrthoDB" id="10250504at2759"/>
<comment type="subcellular location">
    <subcellularLocation>
        <location evidence="1 5">Nucleus</location>
    </subcellularLocation>
</comment>
<reference evidence="8 9" key="1">
    <citation type="journal article" date="2011" name="J. Gen. Appl. Microbiol.">
        <title>Draft genome sequencing of the enigmatic yeast Saitoella complicata.</title>
        <authorList>
            <person name="Nishida H."/>
            <person name="Hamamoto M."/>
            <person name="Sugiyama J."/>
        </authorList>
    </citation>
    <scope>NUCLEOTIDE SEQUENCE [LARGE SCALE GENOMIC DNA]</scope>
    <source>
        <strain evidence="8 9">NRRL Y-17804</strain>
    </source>
</reference>
<comment type="function">
    <text evidence="5">DNA-dependent RNA polymerase which catalyzes the transcription of DNA into RNA using the four ribonucleoside triphosphates as substrates.</text>
</comment>
<dbReference type="STRING" id="698492.A0A0E9NGD8"/>
<reference evidence="8 9" key="3">
    <citation type="journal article" date="2015" name="Genome Announc.">
        <title>Draft Genome Sequence of the Archiascomycetous Yeast Saitoella complicata.</title>
        <authorList>
            <person name="Yamauchi K."/>
            <person name="Kondo S."/>
            <person name="Hamamoto M."/>
            <person name="Takahashi Y."/>
            <person name="Ogura Y."/>
            <person name="Hayashi T."/>
            <person name="Nishida H."/>
        </authorList>
    </citation>
    <scope>NUCLEOTIDE SEQUENCE [LARGE SCALE GENOMIC DNA]</scope>
    <source>
        <strain evidence="8 9">NRRL Y-17804</strain>
    </source>
</reference>
<name>A0A0E9NGD8_SAICN</name>
<sequence length="242" mass="26721">MADIATDSKRRRSVDGEEKRRKKHKKSHTSTGDDMPVSLAEASAAAGIEDVKATINTDLVGSPYHFVTLEVHVSLPPLYTANPTLGVRDHFDSMIMSYVPAARGVILAHSNLQFLDRSAKVMYDSPFACVWARARFLVWKPERGGKLEGYVNLQSPDHIGLLVHGIFNAAISRKKIPKNWSFNEDFETGEGQWTDADGNVVDGKIAFTVMSLNSSSEIISVEGSLLPEDAQPTQKKEKKSKH</sequence>
<keyword evidence="4 5" id="KW-0539">Nucleus</keyword>
<evidence type="ECO:0000256" key="1">
    <source>
        <dbReference type="ARBA" id="ARBA00004123"/>
    </source>
</evidence>
<gene>
    <name evidence="8" type="ORF">G7K_3032-t1</name>
</gene>
<evidence type="ECO:0000313" key="8">
    <source>
        <dbReference type="EMBL" id="GAO48868.1"/>
    </source>
</evidence>
<accession>A0A0E9NGD8</accession>
<comment type="caution">
    <text evidence="8">The sequence shown here is derived from an EMBL/GenBank/DDBJ whole genome shotgun (WGS) entry which is preliminary data.</text>
</comment>
<dbReference type="GO" id="GO:0006352">
    <property type="term" value="P:DNA-templated transcription initiation"/>
    <property type="evidence" value="ECO:0007669"/>
    <property type="project" value="UniProtKB-UniRule"/>
</dbReference>
<dbReference type="AlphaFoldDB" id="A0A0E9NGD8"/>
<dbReference type="InterPro" id="IPR045113">
    <property type="entry name" value="Rpb7-like"/>
</dbReference>
<evidence type="ECO:0000256" key="4">
    <source>
        <dbReference type="ARBA" id="ARBA00023242"/>
    </source>
</evidence>
<evidence type="ECO:0000313" key="9">
    <source>
        <dbReference type="Proteomes" id="UP000033140"/>
    </source>
</evidence>
<feature type="region of interest" description="Disordered" evidence="6">
    <location>
        <begin position="1"/>
        <end position="36"/>
    </location>
</feature>
<protein>
    <recommendedName>
        <fullName evidence="5">DNA-directed RNA polymerase subunit</fullName>
    </recommendedName>
</protein>
<dbReference type="GO" id="GO:0006362">
    <property type="term" value="P:transcription elongation by RNA polymerase I"/>
    <property type="evidence" value="ECO:0007669"/>
    <property type="project" value="TreeGrafter"/>
</dbReference>
<keyword evidence="9" id="KW-1185">Reference proteome</keyword>
<proteinExistence type="predicted"/>
<dbReference type="Gene3D" id="2.40.50.1060">
    <property type="match status" value="1"/>
</dbReference>
<evidence type="ECO:0000256" key="3">
    <source>
        <dbReference type="ARBA" id="ARBA00023163"/>
    </source>
</evidence>
<evidence type="ECO:0000256" key="2">
    <source>
        <dbReference type="ARBA" id="ARBA00022478"/>
    </source>
</evidence>
<feature type="domain" description="RPA43 OB" evidence="7">
    <location>
        <begin position="141"/>
        <end position="226"/>
    </location>
</feature>
<dbReference type="PANTHER" id="PTHR12709">
    <property type="entry name" value="DNA-DIRECTED RNA POLYMERASE II, III"/>
    <property type="match status" value="1"/>
</dbReference>
<dbReference type="Proteomes" id="UP000033140">
    <property type="component" value="Unassembled WGS sequence"/>
</dbReference>
<dbReference type="Pfam" id="PF17875">
    <property type="entry name" value="RPA43_OB"/>
    <property type="match status" value="1"/>
</dbReference>
<evidence type="ECO:0000256" key="5">
    <source>
        <dbReference type="RuleBase" id="RU369086"/>
    </source>
</evidence>
<dbReference type="RefSeq" id="XP_019024444.1">
    <property type="nucleotide sequence ID" value="XM_019167582.1"/>
</dbReference>
<dbReference type="GO" id="GO:0005736">
    <property type="term" value="C:RNA polymerase I complex"/>
    <property type="evidence" value="ECO:0007669"/>
    <property type="project" value="TreeGrafter"/>
</dbReference>